<dbReference type="Gene3D" id="1.10.1270.10">
    <property type="entry name" value="TrpR-like"/>
    <property type="match status" value="1"/>
</dbReference>
<sequence length="84" mass="9351">MDANVRYISHLVNHLLSRSTPEEMESALRDLLTDSELLEVANRLQIFEMLQQGVPQRRIADILGVGIATVTRGSKAIKARKPPA</sequence>
<comment type="similarity">
    <text evidence="2">Belongs to the TrpR family.</text>
</comment>
<evidence type="ECO:0000256" key="4">
    <source>
        <dbReference type="ARBA" id="ARBA00022491"/>
    </source>
</evidence>
<keyword evidence="6" id="KW-0238">DNA-binding</keyword>
<proteinExistence type="inferred from homology"/>
<keyword evidence="3" id="KW-0963">Cytoplasm</keyword>
<dbReference type="InterPro" id="IPR000831">
    <property type="entry name" value="Trp_repress"/>
</dbReference>
<gene>
    <name evidence="8" type="ORF">DPPLL_12230</name>
</gene>
<dbReference type="Proteomes" id="UP000830055">
    <property type="component" value="Chromosome"/>
</dbReference>
<dbReference type="InterPro" id="IPR013335">
    <property type="entry name" value="Trp_repress_bac"/>
</dbReference>
<reference evidence="8 9" key="1">
    <citation type="submission" date="2022-01" db="EMBL/GenBank/DDBJ databases">
        <title>Desulfofustis limnae sp. nov., a novel mesophilic sulfate-reducing bacterium isolated from marsh soil.</title>
        <authorList>
            <person name="Watanabe M."/>
            <person name="Takahashi A."/>
            <person name="Kojima H."/>
            <person name="Fukui M."/>
        </authorList>
    </citation>
    <scope>NUCLEOTIDE SEQUENCE [LARGE SCALE GENOMIC DNA]</scope>
    <source>
        <strain evidence="8 9">PPLL</strain>
    </source>
</reference>
<evidence type="ECO:0000256" key="3">
    <source>
        <dbReference type="ARBA" id="ARBA00022490"/>
    </source>
</evidence>
<dbReference type="PANTHER" id="PTHR38025">
    <property type="entry name" value="TRP OPERON REPRESSOR"/>
    <property type="match status" value="1"/>
</dbReference>
<comment type="subcellular location">
    <subcellularLocation>
        <location evidence="1">Cytoplasm</location>
    </subcellularLocation>
</comment>
<evidence type="ECO:0000256" key="1">
    <source>
        <dbReference type="ARBA" id="ARBA00004496"/>
    </source>
</evidence>
<keyword evidence="7" id="KW-0804">Transcription</keyword>
<evidence type="ECO:0000256" key="7">
    <source>
        <dbReference type="ARBA" id="ARBA00023163"/>
    </source>
</evidence>
<evidence type="ECO:0000256" key="2">
    <source>
        <dbReference type="ARBA" id="ARBA00007027"/>
    </source>
</evidence>
<dbReference type="EMBL" id="AP025516">
    <property type="protein sequence ID" value="BDD86858.1"/>
    <property type="molecule type" value="Genomic_DNA"/>
</dbReference>
<dbReference type="InterPro" id="IPR010921">
    <property type="entry name" value="Trp_repressor/repl_initiator"/>
</dbReference>
<evidence type="ECO:0000313" key="9">
    <source>
        <dbReference type="Proteomes" id="UP000830055"/>
    </source>
</evidence>
<protein>
    <recommendedName>
        <fullName evidence="10">Transcriptional regulator</fullName>
    </recommendedName>
</protein>
<dbReference type="RefSeq" id="WP_284153928.1">
    <property type="nucleotide sequence ID" value="NZ_AP025516.1"/>
</dbReference>
<evidence type="ECO:0000256" key="6">
    <source>
        <dbReference type="ARBA" id="ARBA00023125"/>
    </source>
</evidence>
<organism evidence="8 9">
    <name type="scientific">Desulfofustis limnaeus</name>
    <dbReference type="NCBI Taxonomy" id="2740163"/>
    <lineage>
        <taxon>Bacteria</taxon>
        <taxon>Pseudomonadati</taxon>
        <taxon>Thermodesulfobacteriota</taxon>
        <taxon>Desulfobulbia</taxon>
        <taxon>Desulfobulbales</taxon>
        <taxon>Desulfocapsaceae</taxon>
        <taxon>Desulfofustis</taxon>
    </lineage>
</organism>
<dbReference type="Pfam" id="PF01371">
    <property type="entry name" value="Trp_repressor"/>
    <property type="match status" value="1"/>
</dbReference>
<name>A0ABN6M1U4_9BACT</name>
<dbReference type="InterPro" id="IPR038116">
    <property type="entry name" value="TrpR-like_sf"/>
</dbReference>
<evidence type="ECO:0000256" key="5">
    <source>
        <dbReference type="ARBA" id="ARBA00023015"/>
    </source>
</evidence>
<dbReference type="PANTHER" id="PTHR38025:SF1">
    <property type="entry name" value="TRP OPERON REPRESSOR"/>
    <property type="match status" value="1"/>
</dbReference>
<evidence type="ECO:0008006" key="10">
    <source>
        <dbReference type="Google" id="ProtNLM"/>
    </source>
</evidence>
<keyword evidence="9" id="KW-1185">Reference proteome</keyword>
<evidence type="ECO:0000313" key="8">
    <source>
        <dbReference type="EMBL" id="BDD86858.1"/>
    </source>
</evidence>
<keyword evidence="5" id="KW-0805">Transcription regulation</keyword>
<keyword evidence="4" id="KW-0678">Repressor</keyword>
<accession>A0ABN6M1U4</accession>
<dbReference type="SUPFAM" id="SSF48295">
    <property type="entry name" value="TrpR-like"/>
    <property type="match status" value="1"/>
</dbReference>